<dbReference type="EMBL" id="CABFNS010000930">
    <property type="protein sequence ID" value="VUC36494.1"/>
    <property type="molecule type" value="Genomic_DNA"/>
</dbReference>
<feature type="region of interest" description="Disordered" evidence="1">
    <location>
        <begin position="248"/>
        <end position="276"/>
    </location>
</feature>
<protein>
    <recommendedName>
        <fullName evidence="4">Knr4/Smi1-like domain-containing protein</fullName>
    </recommendedName>
</protein>
<comment type="caution">
    <text evidence="2">The sequence shown here is derived from an EMBL/GenBank/DDBJ whole genome shotgun (WGS) entry which is preliminary data.</text>
</comment>
<reference evidence="2 3" key="1">
    <citation type="submission" date="2019-06" db="EMBL/GenBank/DDBJ databases">
        <authorList>
            <person name="Broberg M."/>
        </authorList>
    </citation>
    <scope>NUCLEOTIDE SEQUENCE [LARGE SCALE GENOMIC DNA]</scope>
</reference>
<gene>
    <name evidence="2" type="ORF">CLO192961_LOCUS447244</name>
</gene>
<keyword evidence="3" id="KW-1185">Reference proteome</keyword>
<evidence type="ECO:0000313" key="2">
    <source>
        <dbReference type="EMBL" id="VUC36494.1"/>
    </source>
</evidence>
<name>A0ABY6V276_BIOOC</name>
<accession>A0ABY6V276</accession>
<evidence type="ECO:0008006" key="4">
    <source>
        <dbReference type="Google" id="ProtNLM"/>
    </source>
</evidence>
<evidence type="ECO:0000313" key="3">
    <source>
        <dbReference type="Proteomes" id="UP000766486"/>
    </source>
</evidence>
<evidence type="ECO:0000256" key="1">
    <source>
        <dbReference type="SAM" id="MobiDB-lite"/>
    </source>
</evidence>
<sequence length="552" mass="62620">MANSSWQSEVALGLTQFYAKLTQAPYLSPGSVQHPPPEGWNDAELDVDGVQTILGRSDAVVGLLRHLPYVRPVETGPQTGQWRIFPKTKAVRYLRDHSSLRQKDLEGLYELVHLPPDVVSLTHPAGEYTLYGPQWWLVNCKTGRITKYAGPPRGEALAEEFESEWKKAPTYAPGDFFQEVTTMLGKDYYPVPGLVDDIEADFCTPDRKESTMMYQIYMLAGWQHGRGPGPHFDREKCRNDLEAFLKDQKERESRKRKASISRHERPPRPTQASGLVTYPSGYDRDLIVKGLTQYYETLTQMAYFPASLIQYPPNGRWGDAAFLQADKVKLLGFNDRVVDLLRHLPYLDVDESHEDNCWSVNGRSEPQRYLEDNPMLNEDLSASKATSESLCANGFFPFPEEMPEGLVPIAGRLDGEWWIIDINAGTVIVYDAGNKQIADAPDDQPWLWTRPRPAGPFFDALVNSLYSLDLVPVPRPDTDIAECYPEVWGVIREEGDEDDEDDPDPEVEEAREIYRAHGWPDLTKFRRQECYDALVELRTNLLEDGEGGYGPA</sequence>
<dbReference type="Proteomes" id="UP000766486">
    <property type="component" value="Unassembled WGS sequence"/>
</dbReference>
<organism evidence="2 3">
    <name type="scientific">Bionectria ochroleuca</name>
    <name type="common">Gliocladium roseum</name>
    <dbReference type="NCBI Taxonomy" id="29856"/>
    <lineage>
        <taxon>Eukaryota</taxon>
        <taxon>Fungi</taxon>
        <taxon>Dikarya</taxon>
        <taxon>Ascomycota</taxon>
        <taxon>Pezizomycotina</taxon>
        <taxon>Sordariomycetes</taxon>
        <taxon>Hypocreomycetidae</taxon>
        <taxon>Hypocreales</taxon>
        <taxon>Bionectriaceae</taxon>
        <taxon>Clonostachys</taxon>
    </lineage>
</organism>
<proteinExistence type="predicted"/>